<evidence type="ECO:0000313" key="1">
    <source>
        <dbReference type="EMBL" id="ABC32211.1"/>
    </source>
</evidence>
<keyword evidence="2" id="KW-1185">Reference proteome</keyword>
<evidence type="ECO:0000313" key="2">
    <source>
        <dbReference type="Proteomes" id="UP000000238"/>
    </source>
</evidence>
<dbReference type="HOGENOM" id="CLU_3200501_0_0_6"/>
<gene>
    <name evidence="1" type="ordered locus">HCH_05551</name>
</gene>
<accession>Q2SAW3</accession>
<name>Q2SAW3_HAHCH</name>
<dbReference type="AlphaFoldDB" id="Q2SAW3"/>
<organism evidence="1 2">
    <name type="scientific">Hahella chejuensis (strain KCTC 2396)</name>
    <dbReference type="NCBI Taxonomy" id="349521"/>
    <lineage>
        <taxon>Bacteria</taxon>
        <taxon>Pseudomonadati</taxon>
        <taxon>Pseudomonadota</taxon>
        <taxon>Gammaproteobacteria</taxon>
        <taxon>Oceanospirillales</taxon>
        <taxon>Hahellaceae</taxon>
        <taxon>Hahella</taxon>
    </lineage>
</organism>
<proteinExistence type="predicted"/>
<sequence>MVRAVPALFDATRIDNQADCQTIAPIELILIVFSRLRQYINQAAK</sequence>
<dbReference type="KEGG" id="hch:HCH_05551"/>
<dbReference type="Proteomes" id="UP000000238">
    <property type="component" value="Chromosome"/>
</dbReference>
<reference evidence="1 2" key="1">
    <citation type="journal article" date="2005" name="Nucleic Acids Res.">
        <title>Genomic blueprint of Hahella chejuensis, a marine microbe producing an algicidal agent.</title>
        <authorList>
            <person name="Jeong H."/>
            <person name="Yim J.H."/>
            <person name="Lee C."/>
            <person name="Choi S.-H."/>
            <person name="Park Y.K."/>
            <person name="Yoon S.H."/>
            <person name="Hur C.-G."/>
            <person name="Kang H.-Y."/>
            <person name="Kim D."/>
            <person name="Lee H.H."/>
            <person name="Park K.H."/>
            <person name="Park S.-H."/>
            <person name="Park H.-S."/>
            <person name="Lee H.K."/>
            <person name="Oh T.K."/>
            <person name="Kim J.F."/>
        </authorList>
    </citation>
    <scope>NUCLEOTIDE SEQUENCE [LARGE SCALE GENOMIC DNA]</scope>
    <source>
        <strain evidence="1 2">KCTC 2396</strain>
    </source>
</reference>
<protein>
    <submittedName>
        <fullName evidence="1">Uncharacterized protein</fullName>
    </submittedName>
</protein>
<dbReference type="EMBL" id="CP000155">
    <property type="protein sequence ID" value="ABC32211.1"/>
    <property type="molecule type" value="Genomic_DNA"/>
</dbReference>